<feature type="non-terminal residue" evidence="7">
    <location>
        <position position="1"/>
    </location>
</feature>
<dbReference type="PANTHER" id="PTHR21077:SF6">
    <property type="entry name" value="CROSSOVER JUNCTION ENDONUCLEASE EME2-RELATED"/>
    <property type="match status" value="1"/>
</dbReference>
<dbReference type="FunFam" id="3.40.50.10130:FF:000007">
    <property type="entry name" value="Probable crossover junction endonuclease EME2"/>
    <property type="match status" value="1"/>
</dbReference>
<gene>
    <name evidence="7" type="ORF">E2I00_009222</name>
</gene>
<dbReference type="GO" id="GO:0006302">
    <property type="term" value="P:double-strand break repair"/>
    <property type="evidence" value="ECO:0007669"/>
    <property type="project" value="TreeGrafter"/>
</dbReference>
<evidence type="ECO:0000256" key="2">
    <source>
        <dbReference type="ARBA" id="ARBA00022763"/>
    </source>
</evidence>
<dbReference type="Proteomes" id="UP000437017">
    <property type="component" value="Unassembled WGS sequence"/>
</dbReference>
<keyword evidence="8" id="KW-1185">Reference proteome</keyword>
<dbReference type="AlphaFoldDB" id="A0A6A1PZU4"/>
<evidence type="ECO:0000313" key="8">
    <source>
        <dbReference type="Proteomes" id="UP000437017"/>
    </source>
</evidence>
<dbReference type="InterPro" id="IPR033310">
    <property type="entry name" value="Mms4/EME1/EME2"/>
</dbReference>
<keyword evidence="2" id="KW-0227">DNA damage</keyword>
<dbReference type="Gene3D" id="3.40.50.10130">
    <property type="match status" value="1"/>
</dbReference>
<evidence type="ECO:0008006" key="9">
    <source>
        <dbReference type="Google" id="ProtNLM"/>
    </source>
</evidence>
<reference evidence="7 8" key="1">
    <citation type="journal article" date="2019" name="PLoS ONE">
        <title>Genomic analyses reveal an absence of contemporary introgressive admixture between fin whales and blue whales, despite known hybrids.</title>
        <authorList>
            <person name="Westbury M.V."/>
            <person name="Petersen B."/>
            <person name="Lorenzen E.D."/>
        </authorList>
    </citation>
    <scope>NUCLEOTIDE SEQUENCE [LARGE SCALE GENOMIC DNA]</scope>
    <source>
        <strain evidence="7">FinWhale-01</strain>
    </source>
</reference>
<dbReference type="PANTHER" id="PTHR21077">
    <property type="entry name" value="EME1 PROTEIN"/>
    <property type="match status" value="1"/>
</dbReference>
<keyword evidence="3" id="KW-0233">DNA recombination</keyword>
<accession>A0A6A1PZU4</accession>
<dbReference type="GO" id="GO:0031297">
    <property type="term" value="P:replication fork processing"/>
    <property type="evidence" value="ECO:0007669"/>
    <property type="project" value="TreeGrafter"/>
</dbReference>
<evidence type="ECO:0000313" key="7">
    <source>
        <dbReference type="EMBL" id="KAB0401438.1"/>
    </source>
</evidence>
<comment type="subcellular location">
    <subcellularLocation>
        <location evidence="1">Nucleus</location>
    </subcellularLocation>
</comment>
<dbReference type="GO" id="GO:0000712">
    <property type="term" value="P:resolution of meiotic recombination intermediates"/>
    <property type="evidence" value="ECO:0007669"/>
    <property type="project" value="TreeGrafter"/>
</dbReference>
<dbReference type="GO" id="GO:0048476">
    <property type="term" value="C:Holliday junction resolvase complex"/>
    <property type="evidence" value="ECO:0007669"/>
    <property type="project" value="InterPro"/>
</dbReference>
<keyword evidence="5" id="KW-0539">Nucleus</keyword>
<comment type="caution">
    <text evidence="7">The sequence shown here is derived from an EMBL/GenBank/DDBJ whole genome shotgun (WGS) entry which is preliminary data.</text>
</comment>
<name>A0A6A1PZU4_BALPH</name>
<feature type="non-terminal residue" evidence="7">
    <location>
        <position position="225"/>
    </location>
</feature>
<evidence type="ECO:0000256" key="6">
    <source>
        <dbReference type="SAM" id="MobiDB-lite"/>
    </source>
</evidence>
<feature type="region of interest" description="Disordered" evidence="6">
    <location>
        <begin position="199"/>
        <end position="225"/>
    </location>
</feature>
<dbReference type="GO" id="GO:0031573">
    <property type="term" value="P:mitotic intra-S DNA damage checkpoint signaling"/>
    <property type="evidence" value="ECO:0007669"/>
    <property type="project" value="TreeGrafter"/>
</dbReference>
<evidence type="ECO:0000256" key="5">
    <source>
        <dbReference type="ARBA" id="ARBA00023242"/>
    </source>
</evidence>
<dbReference type="EMBL" id="SGJD01001207">
    <property type="protein sequence ID" value="KAB0401438.1"/>
    <property type="molecule type" value="Genomic_DNA"/>
</dbReference>
<keyword evidence="4" id="KW-0234">DNA repair</keyword>
<protein>
    <recommendedName>
        <fullName evidence="9">ERCC4 domain-containing protein</fullName>
    </recommendedName>
</protein>
<evidence type="ECO:0000256" key="3">
    <source>
        <dbReference type="ARBA" id="ARBA00023172"/>
    </source>
</evidence>
<dbReference type="GO" id="GO:0008821">
    <property type="term" value="F:crossover junction DNA endonuclease activity"/>
    <property type="evidence" value="ECO:0007669"/>
    <property type="project" value="TreeGrafter"/>
</dbReference>
<proteinExistence type="predicted"/>
<sequence>VPPEVWAADEQDRLLLLEPEEFLQGVTCGPTCSVPWITPESPACLHLAVIGLDVYLWYRSYQSSTQEIWQPERPAVARTKVAVGWPEVEEALVLLQLWANVDVLLMASWQELSQHVCAFTKALTQRPFKQSRESGAFSFCTTGRWAAAENSGKRWHRPAGGLVAADQAVQLRQPGCGQCCCCCLPLPLPSATGLNAAHPGNRLETTSGGVREQDTQYDLHRGSQA</sequence>
<evidence type="ECO:0000256" key="1">
    <source>
        <dbReference type="ARBA" id="ARBA00004123"/>
    </source>
</evidence>
<dbReference type="GO" id="GO:0005634">
    <property type="term" value="C:nucleus"/>
    <property type="evidence" value="ECO:0007669"/>
    <property type="project" value="UniProtKB-SubCell"/>
</dbReference>
<evidence type="ECO:0000256" key="4">
    <source>
        <dbReference type="ARBA" id="ARBA00023204"/>
    </source>
</evidence>
<organism evidence="7 8">
    <name type="scientific">Balaenoptera physalus</name>
    <name type="common">Fin whale</name>
    <name type="synonym">Balaena physalus</name>
    <dbReference type="NCBI Taxonomy" id="9770"/>
    <lineage>
        <taxon>Eukaryota</taxon>
        <taxon>Metazoa</taxon>
        <taxon>Chordata</taxon>
        <taxon>Craniata</taxon>
        <taxon>Vertebrata</taxon>
        <taxon>Euteleostomi</taxon>
        <taxon>Mammalia</taxon>
        <taxon>Eutheria</taxon>
        <taxon>Laurasiatheria</taxon>
        <taxon>Artiodactyla</taxon>
        <taxon>Whippomorpha</taxon>
        <taxon>Cetacea</taxon>
        <taxon>Mysticeti</taxon>
        <taxon>Balaenopteridae</taxon>
        <taxon>Balaenoptera</taxon>
    </lineage>
</organism>
<dbReference type="OrthoDB" id="343092at2759"/>
<feature type="compositionally biased region" description="Basic and acidic residues" evidence="6">
    <location>
        <begin position="211"/>
        <end position="225"/>
    </location>
</feature>